<name>A0A6H1ZMV1_9ZZZZ</name>
<dbReference type="AlphaFoldDB" id="A0A6H1ZMV1"/>
<organism evidence="1">
    <name type="scientific">viral metagenome</name>
    <dbReference type="NCBI Taxonomy" id="1070528"/>
    <lineage>
        <taxon>unclassified sequences</taxon>
        <taxon>metagenomes</taxon>
        <taxon>organismal metagenomes</taxon>
    </lineage>
</organism>
<dbReference type="EMBL" id="MT144888">
    <property type="protein sequence ID" value="QJI00962.1"/>
    <property type="molecule type" value="Genomic_DNA"/>
</dbReference>
<evidence type="ECO:0008006" key="4">
    <source>
        <dbReference type="Google" id="ProtNLM"/>
    </source>
</evidence>
<dbReference type="EMBL" id="MT144107">
    <property type="protein sequence ID" value="QJA48884.1"/>
    <property type="molecule type" value="Genomic_DNA"/>
</dbReference>
<sequence length="226" mass="23103">MATKTVRIGSLNNVHQYDDGDWDGGIETDDTIKVGQAPTAPEDVLRLDDVGAVVGDVVGPAGASNNAVVLFDGATGKLLKDSGITAFGEVIGDGTAGRVLRLIGLTIQAGTAANSLKCTSISYWNGDANAVQDNIGKTGVAVGVWKLNVAGTVLQLLNTGLTGSLIAVISSNIYQNASTTDITMFCRGVSGIGINFYDTATGATQDITVLAAVGDIYLSISYLTSA</sequence>
<evidence type="ECO:0000313" key="1">
    <source>
        <dbReference type="EMBL" id="QJA48884.1"/>
    </source>
</evidence>
<protein>
    <recommendedName>
        <fullName evidence="4">Tail protein</fullName>
    </recommendedName>
</protein>
<evidence type="ECO:0000313" key="2">
    <source>
        <dbReference type="EMBL" id="QJA77526.1"/>
    </source>
</evidence>
<gene>
    <name evidence="2" type="ORF">MM415A01289_0012</name>
    <name evidence="1" type="ORF">TM448A01177_0012</name>
    <name evidence="3" type="ORF">TM448B02179_0004</name>
</gene>
<dbReference type="EMBL" id="MT142287">
    <property type="protein sequence ID" value="QJA77526.1"/>
    <property type="molecule type" value="Genomic_DNA"/>
</dbReference>
<evidence type="ECO:0000313" key="3">
    <source>
        <dbReference type="EMBL" id="QJI00962.1"/>
    </source>
</evidence>
<proteinExistence type="predicted"/>
<reference evidence="1" key="1">
    <citation type="submission" date="2020-03" db="EMBL/GenBank/DDBJ databases">
        <title>The deep terrestrial virosphere.</title>
        <authorList>
            <person name="Holmfeldt K."/>
            <person name="Nilsson E."/>
            <person name="Simone D."/>
            <person name="Lopez-Fernandez M."/>
            <person name="Wu X."/>
            <person name="de Brujin I."/>
            <person name="Lundin D."/>
            <person name="Andersson A."/>
            <person name="Bertilsson S."/>
            <person name="Dopson M."/>
        </authorList>
    </citation>
    <scope>NUCLEOTIDE SEQUENCE</scope>
    <source>
        <strain evidence="2">MM415A01289</strain>
        <strain evidence="1">TM448A01177</strain>
        <strain evidence="3">TM448B02179</strain>
    </source>
</reference>
<accession>A0A6H1ZMV1</accession>